<evidence type="ECO:0000256" key="2">
    <source>
        <dbReference type="ARBA" id="ARBA00023295"/>
    </source>
</evidence>
<dbReference type="AlphaFoldDB" id="A0A645EJW2"/>
<dbReference type="InterPro" id="IPR001547">
    <property type="entry name" value="Glyco_hydro_5"/>
</dbReference>
<dbReference type="InterPro" id="IPR017853">
    <property type="entry name" value="GH"/>
</dbReference>
<dbReference type="EMBL" id="VSSQ01047729">
    <property type="protein sequence ID" value="MPN01736.1"/>
    <property type="molecule type" value="Genomic_DNA"/>
</dbReference>
<dbReference type="GO" id="GO:0008810">
    <property type="term" value="F:cellulase activity"/>
    <property type="evidence" value="ECO:0007669"/>
    <property type="project" value="UniProtKB-EC"/>
</dbReference>
<evidence type="ECO:0000256" key="1">
    <source>
        <dbReference type="ARBA" id="ARBA00022801"/>
    </source>
</evidence>
<comment type="caution">
    <text evidence="4">The sequence shown here is derived from an EMBL/GenBank/DDBJ whole genome shotgun (WGS) entry which is preliminary data.</text>
</comment>
<proteinExistence type="predicted"/>
<protein>
    <submittedName>
        <fullName evidence="4">Endoglucanase C</fullName>
        <ecNumber evidence="4">3.2.1.4</ecNumber>
    </submittedName>
</protein>
<dbReference type="GO" id="GO:0000272">
    <property type="term" value="P:polysaccharide catabolic process"/>
    <property type="evidence" value="ECO:0007669"/>
    <property type="project" value="InterPro"/>
</dbReference>
<evidence type="ECO:0000313" key="4">
    <source>
        <dbReference type="EMBL" id="MPN01736.1"/>
    </source>
</evidence>
<dbReference type="SUPFAM" id="SSF51445">
    <property type="entry name" value="(Trans)glycosidases"/>
    <property type="match status" value="1"/>
</dbReference>
<dbReference type="EC" id="3.2.1.4" evidence="4"/>
<dbReference type="Pfam" id="PF00150">
    <property type="entry name" value="Cellulase"/>
    <property type="match status" value="1"/>
</dbReference>
<evidence type="ECO:0000259" key="3">
    <source>
        <dbReference type="Pfam" id="PF00150"/>
    </source>
</evidence>
<keyword evidence="2 4" id="KW-0326">Glycosidase</keyword>
<dbReference type="Gene3D" id="3.20.20.80">
    <property type="entry name" value="Glycosidases"/>
    <property type="match status" value="1"/>
</dbReference>
<gene>
    <name evidence="4" type="primary">celC</name>
    <name evidence="4" type="ORF">SDC9_148947</name>
</gene>
<organism evidence="4">
    <name type="scientific">bioreactor metagenome</name>
    <dbReference type="NCBI Taxonomy" id="1076179"/>
    <lineage>
        <taxon>unclassified sequences</taxon>
        <taxon>metagenomes</taxon>
        <taxon>ecological metagenomes</taxon>
    </lineage>
</organism>
<name>A0A645EJW2_9ZZZZ</name>
<feature type="domain" description="Glycoside hydrolase family 5" evidence="3">
    <location>
        <begin position="12"/>
        <end position="113"/>
    </location>
</feature>
<keyword evidence="1 4" id="KW-0378">Hydrolase</keyword>
<sequence>MADKSETFTYLSPLAMHNIIYKVHMYAPGSFTHQRLRGKGEIVTYPGMIEGEMWNKERIRQNLQPVLEFQKRHNCKIYVGEFSAIAWAPGAEKYLNDCIEIFEEYGWDWTYHAFREWVGWSVEHEGPNASEMKPVDMTPRQKVLRRYFRLNER</sequence>
<reference evidence="4" key="1">
    <citation type="submission" date="2019-08" db="EMBL/GenBank/DDBJ databases">
        <authorList>
            <person name="Kucharzyk K."/>
            <person name="Murdoch R.W."/>
            <person name="Higgins S."/>
            <person name="Loffler F."/>
        </authorList>
    </citation>
    <scope>NUCLEOTIDE SEQUENCE</scope>
</reference>
<accession>A0A645EJW2</accession>